<comment type="caution">
    <text evidence="1">The sequence shown here is derived from an EMBL/GenBank/DDBJ whole genome shotgun (WGS) entry which is preliminary data.</text>
</comment>
<keyword evidence="1" id="KW-0418">Kinase</keyword>
<accession>A0ACC1YI30</accession>
<sequence>MDMAVGGELGFVINLVEKWGMLRRRRRQDEGVGGGVKEELKSKTILLILLMIMSFSLRRSLLSKFLKLEQLDQDVAFPTDTTGVSIDGTGQVGTYFYTAPEIVQGWPKIDEKADMYSLGVVFFELWHSFGTAMERRVVLSDLKQKGELPPARGS</sequence>
<gene>
    <name evidence="1" type="ORF">OWV82_006815</name>
</gene>
<reference evidence="1 2" key="1">
    <citation type="journal article" date="2023" name="Science">
        <title>Complex scaffold remodeling in plant triterpene biosynthesis.</title>
        <authorList>
            <person name="De La Pena R."/>
            <person name="Hodgson H."/>
            <person name="Liu J.C."/>
            <person name="Stephenson M.J."/>
            <person name="Martin A.C."/>
            <person name="Owen C."/>
            <person name="Harkess A."/>
            <person name="Leebens-Mack J."/>
            <person name="Jimenez L.E."/>
            <person name="Osbourn A."/>
            <person name="Sattely E.S."/>
        </authorList>
    </citation>
    <scope>NUCLEOTIDE SEQUENCE [LARGE SCALE GENOMIC DNA]</scope>
    <source>
        <strain evidence="2">cv. JPN11</strain>
        <tissue evidence="1">Leaf</tissue>
    </source>
</reference>
<keyword evidence="1" id="KW-0808">Transferase</keyword>
<evidence type="ECO:0000313" key="1">
    <source>
        <dbReference type="EMBL" id="KAJ4723442.1"/>
    </source>
</evidence>
<dbReference type="Proteomes" id="UP001164539">
    <property type="component" value="Chromosome 3"/>
</dbReference>
<name>A0ACC1YI30_MELAZ</name>
<keyword evidence="2" id="KW-1185">Reference proteome</keyword>
<proteinExistence type="predicted"/>
<dbReference type="EMBL" id="CM051396">
    <property type="protein sequence ID" value="KAJ4723442.1"/>
    <property type="molecule type" value="Genomic_DNA"/>
</dbReference>
<organism evidence="1 2">
    <name type="scientific">Melia azedarach</name>
    <name type="common">Chinaberry tree</name>
    <dbReference type="NCBI Taxonomy" id="155640"/>
    <lineage>
        <taxon>Eukaryota</taxon>
        <taxon>Viridiplantae</taxon>
        <taxon>Streptophyta</taxon>
        <taxon>Embryophyta</taxon>
        <taxon>Tracheophyta</taxon>
        <taxon>Spermatophyta</taxon>
        <taxon>Magnoliopsida</taxon>
        <taxon>eudicotyledons</taxon>
        <taxon>Gunneridae</taxon>
        <taxon>Pentapetalae</taxon>
        <taxon>rosids</taxon>
        <taxon>malvids</taxon>
        <taxon>Sapindales</taxon>
        <taxon>Meliaceae</taxon>
        <taxon>Melia</taxon>
    </lineage>
</organism>
<evidence type="ECO:0000313" key="2">
    <source>
        <dbReference type="Proteomes" id="UP001164539"/>
    </source>
</evidence>
<protein>
    <submittedName>
        <fullName evidence="1">EIF-2-alpha kinase GCN2</fullName>
    </submittedName>
</protein>